<evidence type="ECO:0000256" key="1">
    <source>
        <dbReference type="SAM" id="MobiDB-lite"/>
    </source>
</evidence>
<dbReference type="AlphaFoldDB" id="A0A518ASS5"/>
<dbReference type="Proteomes" id="UP000315750">
    <property type="component" value="Chromosome"/>
</dbReference>
<keyword evidence="2" id="KW-0732">Signal</keyword>
<accession>A0A518ASS5</accession>
<dbReference type="PANTHER" id="PTHR37833:SF1">
    <property type="entry name" value="SIGNAL PEPTIDE PROTEIN"/>
    <property type="match status" value="1"/>
</dbReference>
<keyword evidence="4" id="KW-1185">Reference proteome</keyword>
<dbReference type="PROSITE" id="PS51257">
    <property type="entry name" value="PROKAR_LIPOPROTEIN"/>
    <property type="match status" value="1"/>
</dbReference>
<feature type="signal peptide" evidence="2">
    <location>
        <begin position="1"/>
        <end position="30"/>
    </location>
</feature>
<dbReference type="KEGG" id="amuc:Pan181_40040"/>
<dbReference type="Gene3D" id="2.60.40.10">
    <property type="entry name" value="Immunoglobulins"/>
    <property type="match status" value="2"/>
</dbReference>
<dbReference type="InterPro" id="IPR011467">
    <property type="entry name" value="DUF1573"/>
</dbReference>
<evidence type="ECO:0000313" key="4">
    <source>
        <dbReference type="Proteomes" id="UP000315750"/>
    </source>
</evidence>
<name>A0A518ASS5_9BACT</name>
<evidence type="ECO:0000256" key="2">
    <source>
        <dbReference type="SAM" id="SignalP"/>
    </source>
</evidence>
<sequence precursor="true">MSRQIRVAWFIFGIAACLQANLFCSNFASAQEWPKKMFETTEHDFGTVARGSDTVYKFEVTNKFVEDIHLASVRSSCGCTTPSIEGNLIKTYEKAYVVAKFNTRAFTGYHSATLTVTIDKPYPAQIQLRVRGNIRGDVVFEPGGINFGTVDQGAQHEKSVRVRYAGRSGWEIKDVVTSNDSSDYYEVELNDLQRRGGVAQYELMVRLKETAPAGYLKDQLVLVTNDSNNPRIPLDIEGRVTPEISVMPENWVLGDVEPGSEVSKKLIVRGKTPFTITKIDCDDCFSFEFGDEAKTTHVVSLNFRAGEQPGQLKKQISIHTDRGETYNATCTAYANIIELSTPESDPDEGTSTAARESDSSLAGNQ</sequence>
<protein>
    <recommendedName>
        <fullName evidence="5">DUF1573 domain-containing protein</fullName>
    </recommendedName>
</protein>
<dbReference type="PANTHER" id="PTHR37833">
    <property type="entry name" value="LIPOPROTEIN-RELATED"/>
    <property type="match status" value="1"/>
</dbReference>
<dbReference type="OrthoDB" id="273711at2"/>
<organism evidence="3 4">
    <name type="scientific">Aeoliella mucimassa</name>
    <dbReference type="NCBI Taxonomy" id="2527972"/>
    <lineage>
        <taxon>Bacteria</taxon>
        <taxon>Pseudomonadati</taxon>
        <taxon>Planctomycetota</taxon>
        <taxon>Planctomycetia</taxon>
        <taxon>Pirellulales</taxon>
        <taxon>Lacipirellulaceae</taxon>
        <taxon>Aeoliella</taxon>
    </lineage>
</organism>
<dbReference type="InterPro" id="IPR013783">
    <property type="entry name" value="Ig-like_fold"/>
</dbReference>
<dbReference type="RefSeq" id="WP_145249148.1">
    <property type="nucleotide sequence ID" value="NZ_CP036278.1"/>
</dbReference>
<evidence type="ECO:0000313" key="3">
    <source>
        <dbReference type="EMBL" id="QDU57782.1"/>
    </source>
</evidence>
<evidence type="ECO:0008006" key="5">
    <source>
        <dbReference type="Google" id="ProtNLM"/>
    </source>
</evidence>
<feature type="region of interest" description="Disordered" evidence="1">
    <location>
        <begin position="340"/>
        <end position="365"/>
    </location>
</feature>
<reference evidence="3 4" key="1">
    <citation type="submission" date="2019-02" db="EMBL/GenBank/DDBJ databases">
        <title>Deep-cultivation of Planctomycetes and their phenomic and genomic characterization uncovers novel biology.</title>
        <authorList>
            <person name="Wiegand S."/>
            <person name="Jogler M."/>
            <person name="Boedeker C."/>
            <person name="Pinto D."/>
            <person name="Vollmers J."/>
            <person name="Rivas-Marin E."/>
            <person name="Kohn T."/>
            <person name="Peeters S.H."/>
            <person name="Heuer A."/>
            <person name="Rast P."/>
            <person name="Oberbeckmann S."/>
            <person name="Bunk B."/>
            <person name="Jeske O."/>
            <person name="Meyerdierks A."/>
            <person name="Storesund J.E."/>
            <person name="Kallscheuer N."/>
            <person name="Luecker S."/>
            <person name="Lage O.M."/>
            <person name="Pohl T."/>
            <person name="Merkel B.J."/>
            <person name="Hornburger P."/>
            <person name="Mueller R.-W."/>
            <person name="Bruemmer F."/>
            <person name="Labrenz M."/>
            <person name="Spormann A.M."/>
            <person name="Op den Camp H."/>
            <person name="Overmann J."/>
            <person name="Amann R."/>
            <person name="Jetten M.S.M."/>
            <person name="Mascher T."/>
            <person name="Medema M.H."/>
            <person name="Devos D.P."/>
            <person name="Kaster A.-K."/>
            <person name="Ovreas L."/>
            <person name="Rohde M."/>
            <person name="Galperin M.Y."/>
            <person name="Jogler C."/>
        </authorList>
    </citation>
    <scope>NUCLEOTIDE SEQUENCE [LARGE SCALE GENOMIC DNA]</scope>
    <source>
        <strain evidence="3 4">Pan181</strain>
    </source>
</reference>
<proteinExistence type="predicted"/>
<feature type="compositionally biased region" description="Polar residues" evidence="1">
    <location>
        <begin position="349"/>
        <end position="365"/>
    </location>
</feature>
<gene>
    <name evidence="3" type="ORF">Pan181_40040</name>
</gene>
<feature type="chain" id="PRO_5021922508" description="DUF1573 domain-containing protein" evidence="2">
    <location>
        <begin position="31"/>
        <end position="365"/>
    </location>
</feature>
<dbReference type="Pfam" id="PF07610">
    <property type="entry name" value="DUF1573"/>
    <property type="match status" value="1"/>
</dbReference>
<dbReference type="EMBL" id="CP036278">
    <property type="protein sequence ID" value="QDU57782.1"/>
    <property type="molecule type" value="Genomic_DNA"/>
</dbReference>